<organism evidence="2 3">
    <name type="scientific">Apiospora kogelbergensis</name>
    <dbReference type="NCBI Taxonomy" id="1337665"/>
    <lineage>
        <taxon>Eukaryota</taxon>
        <taxon>Fungi</taxon>
        <taxon>Dikarya</taxon>
        <taxon>Ascomycota</taxon>
        <taxon>Pezizomycotina</taxon>
        <taxon>Sordariomycetes</taxon>
        <taxon>Xylariomycetidae</taxon>
        <taxon>Amphisphaeriales</taxon>
        <taxon>Apiosporaceae</taxon>
        <taxon>Apiospora</taxon>
    </lineage>
</organism>
<feature type="region of interest" description="Disordered" evidence="1">
    <location>
        <begin position="1"/>
        <end position="24"/>
    </location>
</feature>
<protein>
    <submittedName>
        <fullName evidence="2">Uncharacterized protein</fullName>
    </submittedName>
</protein>
<dbReference type="EMBL" id="JAQQWP010000008">
    <property type="protein sequence ID" value="KAK8105224.1"/>
    <property type="molecule type" value="Genomic_DNA"/>
</dbReference>
<proteinExistence type="predicted"/>
<evidence type="ECO:0000256" key="1">
    <source>
        <dbReference type="SAM" id="MobiDB-lite"/>
    </source>
</evidence>
<evidence type="ECO:0000313" key="3">
    <source>
        <dbReference type="Proteomes" id="UP001392437"/>
    </source>
</evidence>
<reference evidence="2 3" key="1">
    <citation type="submission" date="2023-01" db="EMBL/GenBank/DDBJ databases">
        <title>Analysis of 21 Apiospora genomes using comparative genomics revels a genus with tremendous synthesis potential of carbohydrate active enzymes and secondary metabolites.</title>
        <authorList>
            <person name="Sorensen T."/>
        </authorList>
    </citation>
    <scope>NUCLEOTIDE SEQUENCE [LARGE SCALE GENOMIC DNA]</scope>
    <source>
        <strain evidence="2 3">CBS 117206</strain>
    </source>
</reference>
<gene>
    <name evidence="2" type="ORF">PG999_008583</name>
</gene>
<sequence>MGKRLEQEGSSSVLVWKNRSGAGGFSANRFKRAESSSLNNKWQQTATAGTQAHLSGKVLPADFNEMSQHVKTTRESHQAEPV</sequence>
<keyword evidence="3" id="KW-1185">Reference proteome</keyword>
<evidence type="ECO:0000313" key="2">
    <source>
        <dbReference type="EMBL" id="KAK8105224.1"/>
    </source>
</evidence>
<dbReference type="AlphaFoldDB" id="A0AAW0QNP8"/>
<name>A0AAW0QNP8_9PEZI</name>
<dbReference type="Proteomes" id="UP001392437">
    <property type="component" value="Unassembled WGS sequence"/>
</dbReference>
<accession>A0AAW0QNP8</accession>
<comment type="caution">
    <text evidence="2">The sequence shown here is derived from an EMBL/GenBank/DDBJ whole genome shotgun (WGS) entry which is preliminary data.</text>
</comment>